<name>A0A516GVM6_9FLAO</name>
<dbReference type="Proteomes" id="UP000319209">
    <property type="component" value="Chromosome"/>
</dbReference>
<feature type="domain" description="Secretion system C-terminal sorting" evidence="3">
    <location>
        <begin position="186"/>
        <end position="249"/>
    </location>
</feature>
<dbReference type="EMBL" id="CP041637">
    <property type="protein sequence ID" value="QDO95525.1"/>
    <property type="molecule type" value="Genomic_DNA"/>
</dbReference>
<dbReference type="RefSeq" id="WP_143382431.1">
    <property type="nucleotide sequence ID" value="NZ_CP041637.1"/>
</dbReference>
<reference evidence="4 5" key="1">
    <citation type="submission" date="2019-07" db="EMBL/GenBank/DDBJ databases">
        <title>Genome sequencing for Formosa sp. PS13.</title>
        <authorList>
            <person name="Park S.-J."/>
        </authorList>
    </citation>
    <scope>NUCLEOTIDE SEQUENCE [LARGE SCALE GENOMIC DNA]</scope>
    <source>
        <strain evidence="4 5">PS13</strain>
    </source>
</reference>
<evidence type="ECO:0000256" key="1">
    <source>
        <dbReference type="ARBA" id="ARBA00022729"/>
    </source>
</evidence>
<dbReference type="NCBIfam" id="TIGR04183">
    <property type="entry name" value="Por_Secre_tail"/>
    <property type="match status" value="1"/>
</dbReference>
<feature type="chain" id="PRO_5021867310" evidence="2">
    <location>
        <begin position="24"/>
        <end position="252"/>
    </location>
</feature>
<dbReference type="KEGG" id="fop:FNB79_16615"/>
<dbReference type="OrthoDB" id="1467680at2"/>
<organism evidence="4 5">
    <name type="scientific">Formosa sediminum</name>
    <dbReference type="NCBI Taxonomy" id="2594004"/>
    <lineage>
        <taxon>Bacteria</taxon>
        <taxon>Pseudomonadati</taxon>
        <taxon>Bacteroidota</taxon>
        <taxon>Flavobacteriia</taxon>
        <taxon>Flavobacteriales</taxon>
        <taxon>Flavobacteriaceae</taxon>
        <taxon>Formosa</taxon>
    </lineage>
</organism>
<feature type="signal peptide" evidence="2">
    <location>
        <begin position="1"/>
        <end position="23"/>
    </location>
</feature>
<proteinExistence type="predicted"/>
<evidence type="ECO:0000259" key="3">
    <source>
        <dbReference type="Pfam" id="PF18962"/>
    </source>
</evidence>
<dbReference type="InterPro" id="IPR026444">
    <property type="entry name" value="Secre_tail"/>
</dbReference>
<protein>
    <submittedName>
        <fullName evidence="4">T9SS type A sorting domain-containing protein</fullName>
    </submittedName>
</protein>
<gene>
    <name evidence="4" type="ORF">FNB79_16615</name>
</gene>
<evidence type="ECO:0000313" key="5">
    <source>
        <dbReference type="Proteomes" id="UP000319209"/>
    </source>
</evidence>
<dbReference type="AlphaFoldDB" id="A0A516GVM6"/>
<evidence type="ECO:0000313" key="4">
    <source>
        <dbReference type="EMBL" id="QDO95525.1"/>
    </source>
</evidence>
<accession>A0A516GVM6</accession>
<keyword evidence="1 2" id="KW-0732">Signal</keyword>
<keyword evidence="5" id="KW-1185">Reference proteome</keyword>
<evidence type="ECO:0000256" key="2">
    <source>
        <dbReference type="SAM" id="SignalP"/>
    </source>
</evidence>
<sequence>MEKNYKNLLLVIIALVTSGLSYAQTFATFTSANSGVLGTVPFTISMDAVHSPEIATTNLQGDSYSSYEGSWGQPVIKIKPGADFECTITFNEAIPNLKFYIADWLFATFEFNENFTILSNYDLTATDSKTLTVGVADGIIQFDNPVTTLTFKRTSGSSSRSHYFTFAGGSTLGINDVYAENVSLKLFPNPSSDFIQISGLKATEKYEIFNVLGSVVKSGVISDNQKIRISNLMKGIYILKLEKGNTIKFVKK</sequence>
<dbReference type="Pfam" id="PF18962">
    <property type="entry name" value="Por_Secre_tail"/>
    <property type="match status" value="1"/>
</dbReference>